<evidence type="ECO:0000259" key="4">
    <source>
        <dbReference type="PROSITE" id="PS50042"/>
    </source>
</evidence>
<evidence type="ECO:0000259" key="5">
    <source>
        <dbReference type="PROSITE" id="PS51063"/>
    </source>
</evidence>
<name>F7ZJT0_ROSLO</name>
<dbReference type="PROSITE" id="PS51063">
    <property type="entry name" value="HTH_CRP_2"/>
    <property type="match status" value="1"/>
</dbReference>
<keyword evidence="2" id="KW-0238">DNA-binding</keyword>
<dbReference type="PANTHER" id="PTHR24567:SF26">
    <property type="entry name" value="REGULATORY PROTEIN YEIL"/>
    <property type="match status" value="1"/>
</dbReference>
<dbReference type="InterPro" id="IPR036390">
    <property type="entry name" value="WH_DNA-bd_sf"/>
</dbReference>
<keyword evidence="7" id="KW-1185">Reference proteome</keyword>
<dbReference type="KEGG" id="rli:RLO149_c031490"/>
<dbReference type="InterPro" id="IPR014710">
    <property type="entry name" value="RmlC-like_jellyroll"/>
</dbReference>
<reference evidence="6 7" key="1">
    <citation type="journal article" date="2011" name="BMC Genomics">
        <title>Comparative genome analysis and genome-guided physiological analysis of Roseobacter litoralis.</title>
        <authorList>
            <person name="Kalhoefer D."/>
            <person name="Thole S."/>
            <person name="Voget S."/>
            <person name="Lehmann R."/>
            <person name="Liesegang H."/>
            <person name="Wollher A."/>
            <person name="Daniel R."/>
            <person name="Simon M."/>
            <person name="Brinkhoff T."/>
        </authorList>
    </citation>
    <scope>NUCLEOTIDE SEQUENCE [LARGE SCALE GENOMIC DNA]</scope>
    <source>
        <strain evidence="7">ATCC 49566 / DSM 6996 / JCM 21268 / NBRC 15278 / OCh 149</strain>
    </source>
</reference>
<keyword evidence="1" id="KW-0805">Transcription regulation</keyword>
<feature type="domain" description="Cyclic nucleotide-binding" evidence="4">
    <location>
        <begin position="19"/>
        <end position="139"/>
    </location>
</feature>
<sequence>MNIALLNDLDREALRGSLLFSTMTDVNLSSVVAPGGVVELKRSEYLFEQGERAENLFLILNGWAQITRDEVDGSHTLVEAFHKGDCLAEAPALLGRAYPASCQAMTDLRALAVNGAMLLDLMQDNRSVLTHSLATLFKKLHGLVDDVEWLKSRTIRERLVKFLLEQSDHVKDGQEFTLPFSKSLIAAKIGTSPQQLSRTFLELREHGVRTRGQTAMIKDRLVLRALIRKQ</sequence>
<dbReference type="Pfam" id="PF13545">
    <property type="entry name" value="HTH_Crp_2"/>
    <property type="match status" value="1"/>
</dbReference>
<evidence type="ECO:0000256" key="3">
    <source>
        <dbReference type="ARBA" id="ARBA00023163"/>
    </source>
</evidence>
<dbReference type="InterPro" id="IPR000595">
    <property type="entry name" value="cNMP-bd_dom"/>
</dbReference>
<dbReference type="OrthoDB" id="3525895at2"/>
<dbReference type="SUPFAM" id="SSF46785">
    <property type="entry name" value="Winged helix' DNA-binding domain"/>
    <property type="match status" value="1"/>
</dbReference>
<dbReference type="SMART" id="SM00419">
    <property type="entry name" value="HTH_CRP"/>
    <property type="match status" value="1"/>
</dbReference>
<protein>
    <submittedName>
        <fullName evidence="6">Cyclic nucleotide binding transcriptional regulator</fullName>
    </submittedName>
</protein>
<dbReference type="SUPFAM" id="SSF51206">
    <property type="entry name" value="cAMP-binding domain-like"/>
    <property type="match status" value="1"/>
</dbReference>
<dbReference type="Proteomes" id="UP000001353">
    <property type="component" value="Chromosome"/>
</dbReference>
<evidence type="ECO:0000256" key="1">
    <source>
        <dbReference type="ARBA" id="ARBA00023015"/>
    </source>
</evidence>
<dbReference type="GO" id="GO:0003700">
    <property type="term" value="F:DNA-binding transcription factor activity"/>
    <property type="evidence" value="ECO:0007669"/>
    <property type="project" value="TreeGrafter"/>
</dbReference>
<dbReference type="SMART" id="SM00100">
    <property type="entry name" value="cNMP"/>
    <property type="match status" value="1"/>
</dbReference>
<dbReference type="InterPro" id="IPR050397">
    <property type="entry name" value="Env_Response_Regulators"/>
</dbReference>
<dbReference type="InterPro" id="IPR018490">
    <property type="entry name" value="cNMP-bd_dom_sf"/>
</dbReference>
<dbReference type="AlphaFoldDB" id="F7ZJT0"/>
<dbReference type="eggNOG" id="COG0664">
    <property type="taxonomic scope" value="Bacteria"/>
</dbReference>
<dbReference type="GO" id="GO:0003677">
    <property type="term" value="F:DNA binding"/>
    <property type="evidence" value="ECO:0007669"/>
    <property type="project" value="UniProtKB-KW"/>
</dbReference>
<dbReference type="PROSITE" id="PS50042">
    <property type="entry name" value="CNMP_BINDING_3"/>
    <property type="match status" value="1"/>
</dbReference>
<evidence type="ECO:0000256" key="2">
    <source>
        <dbReference type="ARBA" id="ARBA00023125"/>
    </source>
</evidence>
<dbReference type="InterPro" id="IPR012318">
    <property type="entry name" value="HTH_CRP"/>
</dbReference>
<dbReference type="CDD" id="cd00038">
    <property type="entry name" value="CAP_ED"/>
    <property type="match status" value="1"/>
</dbReference>
<dbReference type="RefSeq" id="WP_013963015.1">
    <property type="nucleotide sequence ID" value="NC_015730.1"/>
</dbReference>
<evidence type="ECO:0000313" key="7">
    <source>
        <dbReference type="Proteomes" id="UP000001353"/>
    </source>
</evidence>
<keyword evidence="3" id="KW-0804">Transcription</keyword>
<dbReference type="InterPro" id="IPR036388">
    <property type="entry name" value="WH-like_DNA-bd_sf"/>
</dbReference>
<dbReference type="HOGENOM" id="CLU_075053_4_0_5"/>
<dbReference type="Pfam" id="PF00027">
    <property type="entry name" value="cNMP_binding"/>
    <property type="match status" value="1"/>
</dbReference>
<dbReference type="Gene3D" id="2.60.120.10">
    <property type="entry name" value="Jelly Rolls"/>
    <property type="match status" value="1"/>
</dbReference>
<gene>
    <name evidence="6" type="ordered locus">RLO149_c031490</name>
</gene>
<dbReference type="GO" id="GO:0005829">
    <property type="term" value="C:cytosol"/>
    <property type="evidence" value="ECO:0007669"/>
    <property type="project" value="TreeGrafter"/>
</dbReference>
<accession>F7ZJT0</accession>
<dbReference type="STRING" id="391595.RLO149_c031490"/>
<organism evidence="6 7">
    <name type="scientific">Roseobacter litoralis (strain ATCC 49566 / DSM 6996 / JCM 21268 / NBRC 15278 / OCh 149)</name>
    <dbReference type="NCBI Taxonomy" id="391595"/>
    <lineage>
        <taxon>Bacteria</taxon>
        <taxon>Pseudomonadati</taxon>
        <taxon>Pseudomonadota</taxon>
        <taxon>Alphaproteobacteria</taxon>
        <taxon>Rhodobacterales</taxon>
        <taxon>Roseobacteraceae</taxon>
        <taxon>Roseobacter</taxon>
    </lineage>
</organism>
<dbReference type="Gene3D" id="1.10.10.10">
    <property type="entry name" value="Winged helix-like DNA-binding domain superfamily/Winged helix DNA-binding domain"/>
    <property type="match status" value="1"/>
</dbReference>
<evidence type="ECO:0000313" key="6">
    <source>
        <dbReference type="EMBL" id="AEI95105.1"/>
    </source>
</evidence>
<dbReference type="EMBL" id="CP002623">
    <property type="protein sequence ID" value="AEI95105.1"/>
    <property type="molecule type" value="Genomic_DNA"/>
</dbReference>
<proteinExistence type="predicted"/>
<feature type="domain" description="HTH crp-type" evidence="5">
    <location>
        <begin position="153"/>
        <end position="221"/>
    </location>
</feature>
<dbReference type="PANTHER" id="PTHR24567">
    <property type="entry name" value="CRP FAMILY TRANSCRIPTIONAL REGULATORY PROTEIN"/>
    <property type="match status" value="1"/>
</dbReference>